<organism evidence="2 3">
    <name type="scientific">Streptomyces andamanensis</name>
    <dbReference type="NCBI Taxonomy" id="1565035"/>
    <lineage>
        <taxon>Bacteria</taxon>
        <taxon>Bacillati</taxon>
        <taxon>Actinomycetota</taxon>
        <taxon>Actinomycetes</taxon>
        <taxon>Kitasatosporales</taxon>
        <taxon>Streptomycetaceae</taxon>
        <taxon>Streptomyces</taxon>
    </lineage>
</organism>
<evidence type="ECO:0000313" key="3">
    <source>
        <dbReference type="Proteomes" id="UP001595824"/>
    </source>
</evidence>
<evidence type="ECO:0000313" key="2">
    <source>
        <dbReference type="EMBL" id="MFC4326961.1"/>
    </source>
</evidence>
<evidence type="ECO:0008006" key="4">
    <source>
        <dbReference type="Google" id="ProtNLM"/>
    </source>
</evidence>
<protein>
    <recommendedName>
        <fullName evidence="4">dTMP kinase</fullName>
    </recommendedName>
</protein>
<dbReference type="Proteomes" id="UP001595824">
    <property type="component" value="Unassembled WGS sequence"/>
</dbReference>
<proteinExistence type="predicted"/>
<name>A0ABV8T8N2_9ACTN</name>
<reference evidence="3" key="1">
    <citation type="journal article" date="2019" name="Int. J. Syst. Evol. Microbiol.">
        <title>The Global Catalogue of Microorganisms (GCM) 10K type strain sequencing project: providing services to taxonomists for standard genome sequencing and annotation.</title>
        <authorList>
            <consortium name="The Broad Institute Genomics Platform"/>
            <consortium name="The Broad Institute Genome Sequencing Center for Infectious Disease"/>
            <person name="Wu L."/>
            <person name="Ma J."/>
        </authorList>
    </citation>
    <scope>NUCLEOTIDE SEQUENCE [LARGE SCALE GENOMIC DNA]</scope>
    <source>
        <strain evidence="3">PCU 347</strain>
    </source>
</reference>
<feature type="region of interest" description="Disordered" evidence="1">
    <location>
        <begin position="62"/>
        <end position="87"/>
    </location>
</feature>
<accession>A0ABV8T8N2</accession>
<evidence type="ECO:0000256" key="1">
    <source>
        <dbReference type="SAM" id="MobiDB-lite"/>
    </source>
</evidence>
<sequence>MTTVLRLAALPARSLVAVLGALLIAPVVLASLPALLVTSFTPDGPNRWQILIEQITAWTRTALSSGPEDAPAPARRRRAPHPPSGRP</sequence>
<dbReference type="EMBL" id="JBHSDP010000005">
    <property type="protein sequence ID" value="MFC4326961.1"/>
    <property type="molecule type" value="Genomic_DNA"/>
</dbReference>
<dbReference type="RefSeq" id="WP_381736883.1">
    <property type="nucleotide sequence ID" value="NZ_JBHSDP010000005.1"/>
</dbReference>
<keyword evidence="3" id="KW-1185">Reference proteome</keyword>
<comment type="caution">
    <text evidence="2">The sequence shown here is derived from an EMBL/GenBank/DDBJ whole genome shotgun (WGS) entry which is preliminary data.</text>
</comment>
<gene>
    <name evidence="2" type="ORF">ACFPC0_03770</name>
</gene>